<evidence type="ECO:0000256" key="1">
    <source>
        <dbReference type="SAM" id="MobiDB-lite"/>
    </source>
</evidence>
<dbReference type="AlphaFoldDB" id="A0A9D4ELM4"/>
<evidence type="ECO:0000313" key="3">
    <source>
        <dbReference type="Proteomes" id="UP000828390"/>
    </source>
</evidence>
<feature type="region of interest" description="Disordered" evidence="1">
    <location>
        <begin position="32"/>
        <end position="72"/>
    </location>
</feature>
<proteinExistence type="predicted"/>
<reference evidence="2" key="1">
    <citation type="journal article" date="2019" name="bioRxiv">
        <title>The Genome of the Zebra Mussel, Dreissena polymorpha: A Resource for Invasive Species Research.</title>
        <authorList>
            <person name="McCartney M.A."/>
            <person name="Auch B."/>
            <person name="Kono T."/>
            <person name="Mallez S."/>
            <person name="Zhang Y."/>
            <person name="Obille A."/>
            <person name="Becker A."/>
            <person name="Abrahante J.E."/>
            <person name="Garbe J."/>
            <person name="Badalamenti J.P."/>
            <person name="Herman A."/>
            <person name="Mangelson H."/>
            <person name="Liachko I."/>
            <person name="Sullivan S."/>
            <person name="Sone E.D."/>
            <person name="Koren S."/>
            <person name="Silverstein K.A.T."/>
            <person name="Beckman K.B."/>
            <person name="Gohl D.M."/>
        </authorList>
    </citation>
    <scope>NUCLEOTIDE SEQUENCE</scope>
    <source>
        <strain evidence="2">Duluth1</strain>
        <tissue evidence="2">Whole animal</tissue>
    </source>
</reference>
<accession>A0A9D4ELM4</accession>
<dbReference type="Proteomes" id="UP000828390">
    <property type="component" value="Unassembled WGS sequence"/>
</dbReference>
<dbReference type="EMBL" id="JAIWYP010000008">
    <property type="protein sequence ID" value="KAH3781558.1"/>
    <property type="molecule type" value="Genomic_DNA"/>
</dbReference>
<evidence type="ECO:0000313" key="2">
    <source>
        <dbReference type="EMBL" id="KAH3781558.1"/>
    </source>
</evidence>
<reference evidence="2" key="2">
    <citation type="submission" date="2020-11" db="EMBL/GenBank/DDBJ databases">
        <authorList>
            <person name="McCartney M.A."/>
            <person name="Auch B."/>
            <person name="Kono T."/>
            <person name="Mallez S."/>
            <person name="Becker A."/>
            <person name="Gohl D.M."/>
            <person name="Silverstein K.A.T."/>
            <person name="Koren S."/>
            <person name="Bechman K.B."/>
            <person name="Herman A."/>
            <person name="Abrahante J.E."/>
            <person name="Garbe J."/>
        </authorList>
    </citation>
    <scope>NUCLEOTIDE SEQUENCE</scope>
    <source>
        <strain evidence="2">Duluth1</strain>
        <tissue evidence="2">Whole animal</tissue>
    </source>
</reference>
<gene>
    <name evidence="2" type="ORF">DPMN_159389</name>
</gene>
<protein>
    <submittedName>
        <fullName evidence="2">Uncharacterized protein</fullName>
    </submittedName>
</protein>
<sequence length="72" mass="8046">MSVINPRRRERNYDAARIWAINQACYPERGLFLGDKSPVNGKRTRKSASIPNVASYGAAGIGPKPMKTQKRE</sequence>
<name>A0A9D4ELM4_DREPO</name>
<keyword evidence="3" id="KW-1185">Reference proteome</keyword>
<comment type="caution">
    <text evidence="2">The sequence shown here is derived from an EMBL/GenBank/DDBJ whole genome shotgun (WGS) entry which is preliminary data.</text>
</comment>
<organism evidence="2 3">
    <name type="scientific">Dreissena polymorpha</name>
    <name type="common">Zebra mussel</name>
    <name type="synonym">Mytilus polymorpha</name>
    <dbReference type="NCBI Taxonomy" id="45954"/>
    <lineage>
        <taxon>Eukaryota</taxon>
        <taxon>Metazoa</taxon>
        <taxon>Spiralia</taxon>
        <taxon>Lophotrochozoa</taxon>
        <taxon>Mollusca</taxon>
        <taxon>Bivalvia</taxon>
        <taxon>Autobranchia</taxon>
        <taxon>Heteroconchia</taxon>
        <taxon>Euheterodonta</taxon>
        <taxon>Imparidentia</taxon>
        <taxon>Neoheterodontei</taxon>
        <taxon>Myida</taxon>
        <taxon>Dreissenoidea</taxon>
        <taxon>Dreissenidae</taxon>
        <taxon>Dreissena</taxon>
    </lineage>
</organism>